<organism evidence="3 4">
    <name type="scientific">Armillaria tabescens</name>
    <name type="common">Ringless honey mushroom</name>
    <name type="synonym">Agaricus tabescens</name>
    <dbReference type="NCBI Taxonomy" id="1929756"/>
    <lineage>
        <taxon>Eukaryota</taxon>
        <taxon>Fungi</taxon>
        <taxon>Dikarya</taxon>
        <taxon>Basidiomycota</taxon>
        <taxon>Agaricomycotina</taxon>
        <taxon>Agaricomycetes</taxon>
        <taxon>Agaricomycetidae</taxon>
        <taxon>Agaricales</taxon>
        <taxon>Marasmiineae</taxon>
        <taxon>Physalacriaceae</taxon>
        <taxon>Desarmillaria</taxon>
    </lineage>
</organism>
<dbReference type="InterPro" id="IPR036770">
    <property type="entry name" value="Ankyrin_rpt-contain_sf"/>
</dbReference>
<dbReference type="GeneID" id="85351717"/>
<keyword evidence="4" id="KW-1185">Reference proteome</keyword>
<dbReference type="Proteomes" id="UP001175211">
    <property type="component" value="Unassembled WGS sequence"/>
</dbReference>
<gene>
    <name evidence="3" type="ORF">EV420DRAFT_1279847</name>
</gene>
<feature type="domain" description="Nephrocystin 3-like N-terminal" evidence="2">
    <location>
        <begin position="26"/>
        <end position="190"/>
    </location>
</feature>
<dbReference type="Pfam" id="PF24883">
    <property type="entry name" value="NPHP3_N"/>
    <property type="match status" value="1"/>
</dbReference>
<evidence type="ECO:0000259" key="2">
    <source>
        <dbReference type="Pfam" id="PF24883"/>
    </source>
</evidence>
<proteinExistence type="predicted"/>
<dbReference type="Pfam" id="PF12796">
    <property type="entry name" value="Ank_2"/>
    <property type="match status" value="2"/>
</dbReference>
<evidence type="ECO:0000313" key="3">
    <source>
        <dbReference type="EMBL" id="KAK0438882.1"/>
    </source>
</evidence>
<dbReference type="PANTHER" id="PTHR10039">
    <property type="entry name" value="AMELOGENIN"/>
    <property type="match status" value="1"/>
</dbReference>
<keyword evidence="1" id="KW-0677">Repeat</keyword>
<dbReference type="SUPFAM" id="SSF52540">
    <property type="entry name" value="P-loop containing nucleoside triphosphate hydrolases"/>
    <property type="match status" value="1"/>
</dbReference>
<protein>
    <recommendedName>
        <fullName evidence="2">Nephrocystin 3-like N-terminal domain-containing protein</fullName>
    </recommendedName>
</protein>
<dbReference type="InterPro" id="IPR027417">
    <property type="entry name" value="P-loop_NTPase"/>
</dbReference>
<evidence type="ECO:0000256" key="1">
    <source>
        <dbReference type="ARBA" id="ARBA00022737"/>
    </source>
</evidence>
<dbReference type="AlphaFoldDB" id="A0AA39JBD5"/>
<dbReference type="RefSeq" id="XP_060323076.1">
    <property type="nucleotide sequence ID" value="XM_060468169.1"/>
</dbReference>
<dbReference type="Gene3D" id="1.25.40.20">
    <property type="entry name" value="Ankyrin repeat-containing domain"/>
    <property type="match status" value="1"/>
</dbReference>
<accession>A0AA39JBD5</accession>
<dbReference type="SUPFAM" id="SSF48403">
    <property type="entry name" value="Ankyrin repeat"/>
    <property type="match status" value="1"/>
</dbReference>
<sequence>MHVLSWLTDLNFKSVQAEKLSQRVGNTGSWFLKSEQFQRWVEGSAASSCLWCPGNPGVGKTILAAIIIDYLQSLNHKKNTVVRAVLSIFCDYRSAAAQTVASLLYGLLKQLGQGHGFSSATLSFFHECLFDETRPSLDLLIEILSEELRLFHRVYIVLDALDEFSGDNREVLINTIKSLGAHVYLLVTSRDIVMIGSLFKKDARLHIRAVDDDINLYIESRLSCDRLSRHIKGRGDLREAILTGVAKKARGMFLLAGLHMDSLAQTTNRKMLRDAINKLPDNMADAYDQTLERVDSQGIHDKALAYRIFGWIAFAKRPLTVLEMRYALAVEKDTAALDPDNLHDDDLLGNVCAGLVTKIPDYTAQEYFVSRKDVLFPDNIHDTITRTCLTYMSFDNLVFSSGRSACPQQLAEMNPLLHYSSSCWAYHAKKVELLMKTEIIAFLCIKRNRVAADTFRATFCGTDSTTPLPLQFAAYHGLVHIVEALLIQGADPQKEPPLMAAVQGGHLEMVKLLLSQTDVDINRADSVTRRTPLMEAASHAHEEVVKVILESKHLNSLNAVDQFGDSALFWAISRSCPGVVRILLATPGINVTLHNNSGRSLLAHAASLGQNDIVEMLLDQEDIAWSPETQQVLEFYAEKLRLERYRITV</sequence>
<reference evidence="3" key="1">
    <citation type="submission" date="2023-06" db="EMBL/GenBank/DDBJ databases">
        <authorList>
            <consortium name="Lawrence Berkeley National Laboratory"/>
            <person name="Ahrendt S."/>
            <person name="Sahu N."/>
            <person name="Indic B."/>
            <person name="Wong-Bajracharya J."/>
            <person name="Merenyi Z."/>
            <person name="Ke H.-M."/>
            <person name="Monk M."/>
            <person name="Kocsube S."/>
            <person name="Drula E."/>
            <person name="Lipzen A."/>
            <person name="Balint B."/>
            <person name="Henrissat B."/>
            <person name="Andreopoulos B."/>
            <person name="Martin F.M."/>
            <person name="Harder C.B."/>
            <person name="Rigling D."/>
            <person name="Ford K.L."/>
            <person name="Foster G.D."/>
            <person name="Pangilinan J."/>
            <person name="Papanicolaou A."/>
            <person name="Barry K."/>
            <person name="LaButti K."/>
            <person name="Viragh M."/>
            <person name="Koriabine M."/>
            <person name="Yan M."/>
            <person name="Riley R."/>
            <person name="Champramary S."/>
            <person name="Plett K.L."/>
            <person name="Tsai I.J."/>
            <person name="Slot J."/>
            <person name="Sipos G."/>
            <person name="Plett J."/>
            <person name="Nagy L.G."/>
            <person name="Grigoriev I.V."/>
        </authorList>
    </citation>
    <scope>NUCLEOTIDE SEQUENCE</scope>
    <source>
        <strain evidence="3">CCBAS 213</strain>
    </source>
</reference>
<evidence type="ECO:0000313" key="4">
    <source>
        <dbReference type="Proteomes" id="UP001175211"/>
    </source>
</evidence>
<comment type="caution">
    <text evidence="3">The sequence shown here is derived from an EMBL/GenBank/DDBJ whole genome shotgun (WGS) entry which is preliminary data.</text>
</comment>
<dbReference type="Gene3D" id="3.40.50.300">
    <property type="entry name" value="P-loop containing nucleotide triphosphate hydrolases"/>
    <property type="match status" value="1"/>
</dbReference>
<name>A0AA39JBD5_ARMTA</name>
<dbReference type="InterPro" id="IPR002110">
    <property type="entry name" value="Ankyrin_rpt"/>
</dbReference>
<dbReference type="SMART" id="SM00248">
    <property type="entry name" value="ANK"/>
    <property type="match status" value="5"/>
</dbReference>
<dbReference type="InterPro" id="IPR056884">
    <property type="entry name" value="NPHP3-like_N"/>
</dbReference>
<dbReference type="EMBL" id="JAUEPS010000092">
    <property type="protein sequence ID" value="KAK0438882.1"/>
    <property type="molecule type" value="Genomic_DNA"/>
</dbReference>
<dbReference type="PANTHER" id="PTHR10039:SF15">
    <property type="entry name" value="NACHT DOMAIN-CONTAINING PROTEIN"/>
    <property type="match status" value="1"/>
</dbReference>